<dbReference type="InterPro" id="IPR006620">
    <property type="entry name" value="Pro_4_hyd_alph"/>
</dbReference>
<reference evidence="8 9" key="1">
    <citation type="submission" date="2018-06" db="EMBL/GenBank/DDBJ databases">
        <authorList>
            <consortium name="Pathogen Informatics"/>
            <person name="Doyle S."/>
        </authorList>
    </citation>
    <scope>NUCLEOTIDE SEQUENCE [LARGE SCALE GENOMIC DNA]</scope>
    <source>
        <strain evidence="8 9">NCTC10465</strain>
    </source>
</reference>
<keyword evidence="2" id="KW-0479">Metal-binding</keyword>
<dbReference type="PANTHER" id="PTHR12907:SF26">
    <property type="entry name" value="HIF PROLYL HYDROXYLASE, ISOFORM C"/>
    <property type="match status" value="1"/>
</dbReference>
<dbReference type="AlphaFoldDB" id="A0A378Q9L7"/>
<dbReference type="SUPFAM" id="SSF51197">
    <property type="entry name" value="Clavaminate synthase-like"/>
    <property type="match status" value="1"/>
</dbReference>
<evidence type="ECO:0000256" key="6">
    <source>
        <dbReference type="ARBA" id="ARBA00023004"/>
    </source>
</evidence>
<dbReference type="InterPro" id="IPR051559">
    <property type="entry name" value="HIF_prolyl_hydroxylases"/>
</dbReference>
<evidence type="ECO:0000313" key="8">
    <source>
        <dbReference type="EMBL" id="STY97419.1"/>
    </source>
</evidence>
<feature type="domain" description="Fe2OG dioxygenase" evidence="7">
    <location>
        <begin position="104"/>
        <end position="198"/>
    </location>
</feature>
<dbReference type="PANTHER" id="PTHR12907">
    <property type="entry name" value="EGL NINE HOMOLOG-RELATED"/>
    <property type="match status" value="1"/>
</dbReference>
<comment type="cofactor">
    <cofactor evidence="1">
        <name>L-ascorbate</name>
        <dbReference type="ChEBI" id="CHEBI:38290"/>
    </cofactor>
</comment>
<keyword evidence="6" id="KW-0408">Iron</keyword>
<dbReference type="GeneID" id="35777735"/>
<dbReference type="GO" id="GO:0071456">
    <property type="term" value="P:cellular response to hypoxia"/>
    <property type="evidence" value="ECO:0007669"/>
    <property type="project" value="TreeGrafter"/>
</dbReference>
<evidence type="ECO:0000256" key="2">
    <source>
        <dbReference type="ARBA" id="ARBA00022723"/>
    </source>
</evidence>
<dbReference type="GO" id="GO:0031418">
    <property type="term" value="F:L-ascorbic acid binding"/>
    <property type="evidence" value="ECO:0007669"/>
    <property type="project" value="UniProtKB-KW"/>
</dbReference>
<proteinExistence type="predicted"/>
<dbReference type="EMBL" id="UGPY01000001">
    <property type="protein sequence ID" value="STY97419.1"/>
    <property type="molecule type" value="Genomic_DNA"/>
</dbReference>
<dbReference type="SMART" id="SM00702">
    <property type="entry name" value="P4Hc"/>
    <property type="match status" value="1"/>
</dbReference>
<dbReference type="Proteomes" id="UP000255230">
    <property type="component" value="Unassembled WGS sequence"/>
</dbReference>
<evidence type="ECO:0000256" key="5">
    <source>
        <dbReference type="ARBA" id="ARBA00023002"/>
    </source>
</evidence>
<accession>A0A378Q9L7</accession>
<gene>
    <name evidence="8" type="ORF">NCTC10465_01203</name>
</gene>
<dbReference type="GO" id="GO:0008198">
    <property type="term" value="F:ferrous iron binding"/>
    <property type="evidence" value="ECO:0007669"/>
    <property type="project" value="TreeGrafter"/>
</dbReference>
<evidence type="ECO:0000313" key="9">
    <source>
        <dbReference type="Proteomes" id="UP000255230"/>
    </source>
</evidence>
<organism evidence="8 9">
    <name type="scientific">Faucicola osloensis</name>
    <name type="common">Moraxella osloensis</name>
    <dbReference type="NCBI Taxonomy" id="34062"/>
    <lineage>
        <taxon>Bacteria</taxon>
        <taxon>Pseudomonadati</taxon>
        <taxon>Pseudomonadota</taxon>
        <taxon>Gammaproteobacteria</taxon>
        <taxon>Moraxellales</taxon>
        <taxon>Moraxellaceae</taxon>
        <taxon>Faucicola</taxon>
    </lineage>
</organism>
<evidence type="ECO:0000256" key="1">
    <source>
        <dbReference type="ARBA" id="ARBA00001961"/>
    </source>
</evidence>
<keyword evidence="9" id="KW-1185">Reference proteome</keyword>
<sequence length="205" mass="23766">MQELNFILPNWFEKINDAQLDGLVNDGFIVLDDCFDVNFFQALQKESGLMDYQAAHLTQGERVTSIRGDSTRWIDEHCPIGMQYLQAINELAQFFNQTLYTGIRRSEAHYARYPAGFGYQWHSDNPQGRDERVLSAVFYLNEGWCAHDGGEIVVIDQHDRQQQLQPQGNRLVIFNSNLVHQVAITHRERFSIATWMRKDGLISQQ</sequence>
<dbReference type="Gene3D" id="2.60.120.620">
    <property type="entry name" value="q2cbj1_9rhob like domain"/>
    <property type="match status" value="1"/>
</dbReference>
<keyword evidence="3" id="KW-0847">Vitamin C</keyword>
<dbReference type="KEGG" id="mos:AXE82_01355"/>
<evidence type="ECO:0000256" key="4">
    <source>
        <dbReference type="ARBA" id="ARBA00022964"/>
    </source>
</evidence>
<dbReference type="InterPro" id="IPR044862">
    <property type="entry name" value="Pro_4_hyd_alph_FE2OG_OXY"/>
</dbReference>
<dbReference type="PROSITE" id="PS51471">
    <property type="entry name" value="FE2OG_OXY"/>
    <property type="match status" value="1"/>
</dbReference>
<dbReference type="InterPro" id="IPR005123">
    <property type="entry name" value="Oxoglu/Fe-dep_dioxygenase_dom"/>
</dbReference>
<protein>
    <submittedName>
        <fullName evidence="8">Fe(II)-dependent oxygenase superfamily protein</fullName>
    </submittedName>
</protein>
<evidence type="ECO:0000256" key="3">
    <source>
        <dbReference type="ARBA" id="ARBA00022896"/>
    </source>
</evidence>
<evidence type="ECO:0000259" key="7">
    <source>
        <dbReference type="PROSITE" id="PS51471"/>
    </source>
</evidence>
<keyword evidence="4" id="KW-0223">Dioxygenase</keyword>
<keyword evidence="5" id="KW-0560">Oxidoreductase</keyword>
<dbReference type="RefSeq" id="WP_062330495.1">
    <property type="nucleotide sequence ID" value="NZ_CBCRZU010000005.1"/>
</dbReference>
<dbReference type="Pfam" id="PF13640">
    <property type="entry name" value="2OG-FeII_Oxy_3"/>
    <property type="match status" value="1"/>
</dbReference>
<dbReference type="GO" id="GO:0031543">
    <property type="term" value="F:peptidyl-proline dioxygenase activity"/>
    <property type="evidence" value="ECO:0007669"/>
    <property type="project" value="TreeGrafter"/>
</dbReference>
<name>A0A378Q9L7_FAUOS</name>